<protein>
    <recommendedName>
        <fullName evidence="2">Amine oxidase domain-containing protein</fullName>
    </recommendedName>
</protein>
<reference evidence="1" key="1">
    <citation type="submission" date="2020-01" db="EMBL/GenBank/DDBJ databases">
        <authorList>
            <person name="Meier V. D."/>
            <person name="Meier V D."/>
        </authorList>
    </citation>
    <scope>NUCLEOTIDE SEQUENCE</scope>
    <source>
        <strain evidence="1">HLG_WM_MAG_10</strain>
    </source>
</reference>
<dbReference type="PANTHER" id="PTHR42923">
    <property type="entry name" value="PROTOPORPHYRINOGEN OXIDASE"/>
    <property type="match status" value="1"/>
</dbReference>
<proteinExistence type="predicted"/>
<evidence type="ECO:0000313" key="1">
    <source>
        <dbReference type="EMBL" id="CAA6829559.1"/>
    </source>
</evidence>
<dbReference type="Pfam" id="PF13450">
    <property type="entry name" value="NAD_binding_8"/>
    <property type="match status" value="1"/>
</dbReference>
<dbReference type="Gene3D" id="3.90.660.10">
    <property type="match status" value="1"/>
</dbReference>
<sequence length="509" mass="57449">MNRRDFMKFGALALSPVLIKYLNDWTQGTVENDFEIEILSDAAVGHILRESKDYPAGESLETDYLIVGGGIAGLSAAYELRKEDFLLCELSDYLGGSSSANGHKDQYFSQGAHYDLAYPKYYGKDLLKTLFDLDVIDYNEEKEEWVFVDKQFLIRPDKESQSFYKGVFRADVLPEGKLKVAFEALLRPFVGKMPMPTTSIAAEFHYLNGLTFKAFLEERLDLDEAFIEAIDYAMLDDWGATSDLVSALAGIHYYTCRPYFDGSPELFSPPQGNAYFAQQFIRKTPQERLLTNRLVKKIEKTETGFIVEVIDVKQKVVLKINTKKIIYAGHKHALKYIYPTGHRLFQQNQYAPWLVVNIVLNKAVTKPVYWQNEYLSGEQAFMGFVDSGAQYQPFTTRRTLTAYYCLNPAQRNELLAIEELAPSLVEQSIVAMEEVLQQAIRNDIEKVYVKVMGHAMPIPSPNFLLQNHNVDAATTGIAYAGVDAGHLPLFFEAADSGLQAARLLLEGVG</sequence>
<name>A0A6S6UCH6_9BACT</name>
<dbReference type="InterPro" id="IPR050464">
    <property type="entry name" value="Zeta_carotene_desat/Oxidored"/>
</dbReference>
<dbReference type="SUPFAM" id="SSF51905">
    <property type="entry name" value="FAD/NAD(P)-binding domain"/>
    <property type="match status" value="1"/>
</dbReference>
<accession>A0A6S6UCH6</accession>
<dbReference type="Gene3D" id="1.10.405.10">
    <property type="entry name" value="Guanine Nucleotide Dissociation Inhibitor, domain 1"/>
    <property type="match status" value="1"/>
</dbReference>
<dbReference type="InterPro" id="IPR036188">
    <property type="entry name" value="FAD/NAD-bd_sf"/>
</dbReference>
<dbReference type="AlphaFoldDB" id="A0A6S6UCH6"/>
<evidence type="ECO:0008006" key="2">
    <source>
        <dbReference type="Google" id="ProtNLM"/>
    </source>
</evidence>
<dbReference type="Gene3D" id="3.50.50.60">
    <property type="entry name" value="FAD/NAD(P)-binding domain"/>
    <property type="match status" value="1"/>
</dbReference>
<dbReference type="EMBL" id="CACVAQ010000501">
    <property type="protein sequence ID" value="CAA6829559.1"/>
    <property type="molecule type" value="Genomic_DNA"/>
</dbReference>
<organism evidence="1">
    <name type="scientific">uncultured Aureispira sp</name>
    <dbReference type="NCBI Taxonomy" id="1331704"/>
    <lineage>
        <taxon>Bacteria</taxon>
        <taxon>Pseudomonadati</taxon>
        <taxon>Bacteroidota</taxon>
        <taxon>Saprospiria</taxon>
        <taxon>Saprospirales</taxon>
        <taxon>Saprospiraceae</taxon>
        <taxon>Aureispira</taxon>
        <taxon>environmental samples</taxon>
    </lineage>
</organism>
<dbReference type="GO" id="GO:0016491">
    <property type="term" value="F:oxidoreductase activity"/>
    <property type="evidence" value="ECO:0007669"/>
    <property type="project" value="TreeGrafter"/>
</dbReference>
<gene>
    <name evidence="1" type="ORF">HELGO_WM24936</name>
</gene>